<dbReference type="InterPro" id="IPR045066">
    <property type="entry name" value="Beta_CA_cladeB"/>
</dbReference>
<comment type="catalytic activity">
    <reaction evidence="6 8">
        <text>hydrogencarbonate + H(+) = CO2 + H2O</text>
        <dbReference type="Rhea" id="RHEA:10748"/>
        <dbReference type="ChEBI" id="CHEBI:15377"/>
        <dbReference type="ChEBI" id="CHEBI:15378"/>
        <dbReference type="ChEBI" id="CHEBI:16526"/>
        <dbReference type="ChEBI" id="CHEBI:17544"/>
        <dbReference type="EC" id="4.2.1.1"/>
    </reaction>
</comment>
<dbReference type="EC" id="4.2.1.1" evidence="3 8"/>
<reference evidence="9" key="1">
    <citation type="submission" date="2021-01" db="UniProtKB">
        <authorList>
            <consortium name="EnsemblPlants"/>
        </authorList>
    </citation>
    <scope>IDENTIFICATION</scope>
</reference>
<evidence type="ECO:0000313" key="10">
    <source>
        <dbReference type="Proteomes" id="UP000594263"/>
    </source>
</evidence>
<dbReference type="CDD" id="cd00884">
    <property type="entry name" value="beta_CA_cladeB"/>
    <property type="match status" value="1"/>
</dbReference>
<dbReference type="OMA" id="MVPPYEK"/>
<dbReference type="SMART" id="SM00947">
    <property type="entry name" value="Pro_CA"/>
    <property type="match status" value="1"/>
</dbReference>
<evidence type="ECO:0000313" key="9">
    <source>
        <dbReference type="EnsemblPlants" id="Kaladp0018s0289.1.v1.1"/>
    </source>
</evidence>
<keyword evidence="7" id="KW-0479">Metal-binding</keyword>
<evidence type="ECO:0000256" key="2">
    <source>
        <dbReference type="ARBA" id="ARBA00006217"/>
    </source>
</evidence>
<dbReference type="AlphaFoldDB" id="A0A7N0T1Y6"/>
<feature type="binding site" evidence="7">
    <location>
        <position position="93"/>
    </location>
    <ligand>
        <name>Zn(2+)</name>
        <dbReference type="ChEBI" id="CHEBI:29105"/>
    </ligand>
</feature>
<dbReference type="FunFam" id="3.40.1050.10:FF:000003">
    <property type="entry name" value="Carbonic anhydrase"/>
    <property type="match status" value="1"/>
</dbReference>
<evidence type="ECO:0000256" key="5">
    <source>
        <dbReference type="ARBA" id="ARBA00023239"/>
    </source>
</evidence>
<feature type="binding site" evidence="7">
    <location>
        <position position="154"/>
    </location>
    <ligand>
        <name>Zn(2+)</name>
        <dbReference type="ChEBI" id="CHEBI:29105"/>
    </ligand>
</feature>
<accession>A0A7N0T1Y6</accession>
<dbReference type="Gramene" id="Kaladp0018s0289.1.v1.1">
    <property type="protein sequence ID" value="Kaladp0018s0289.1.v1.1"/>
    <property type="gene ID" value="Kaladp0018s0289.v1.1"/>
</dbReference>
<feature type="binding site" evidence="7">
    <location>
        <position position="91"/>
    </location>
    <ligand>
        <name>Zn(2+)</name>
        <dbReference type="ChEBI" id="CHEBI:29105"/>
    </ligand>
</feature>
<comment type="cofactor">
    <cofactor evidence="7">
        <name>Zn(2+)</name>
        <dbReference type="ChEBI" id="CHEBI:29105"/>
    </cofactor>
    <text evidence="7">Binds 1 zinc ion per subunit.</text>
</comment>
<dbReference type="Gene3D" id="3.40.1050.10">
    <property type="entry name" value="Carbonic anhydrase"/>
    <property type="match status" value="1"/>
</dbReference>
<dbReference type="Pfam" id="PF00484">
    <property type="entry name" value="Pro_CA"/>
    <property type="match status" value="1"/>
</dbReference>
<dbReference type="EnsemblPlants" id="Kaladp0018s0289.1.v1.1">
    <property type="protein sequence ID" value="Kaladp0018s0289.1.v1.1"/>
    <property type="gene ID" value="Kaladp0018s0289.v1.1"/>
</dbReference>
<dbReference type="PROSITE" id="PS00704">
    <property type="entry name" value="PROK_CO2_ANHYDRASE_1"/>
    <property type="match status" value="1"/>
</dbReference>
<comment type="similarity">
    <text evidence="2 8">Belongs to the beta-class carbonic anhydrase family.</text>
</comment>
<dbReference type="GO" id="GO:0008270">
    <property type="term" value="F:zinc ion binding"/>
    <property type="evidence" value="ECO:0007669"/>
    <property type="project" value="UniProtKB-UniRule"/>
</dbReference>
<dbReference type="PROSITE" id="PS00705">
    <property type="entry name" value="PROK_CO2_ANHYDRASE_2"/>
    <property type="match status" value="1"/>
</dbReference>
<dbReference type="InterPro" id="IPR001765">
    <property type="entry name" value="Carbonic_anhydrase"/>
</dbReference>
<name>A0A7N0T1Y6_KALFE</name>
<dbReference type="GO" id="GO:0004089">
    <property type="term" value="F:carbonate dehydratase activity"/>
    <property type="evidence" value="ECO:0007669"/>
    <property type="project" value="UniProtKB-UniRule"/>
</dbReference>
<proteinExistence type="inferred from homology"/>
<evidence type="ECO:0000256" key="7">
    <source>
        <dbReference type="PIRSR" id="PIRSR601765-1"/>
    </source>
</evidence>
<evidence type="ECO:0000256" key="4">
    <source>
        <dbReference type="ARBA" id="ARBA00022833"/>
    </source>
</evidence>
<dbReference type="PANTHER" id="PTHR11002">
    <property type="entry name" value="CARBONIC ANHYDRASE"/>
    <property type="match status" value="1"/>
</dbReference>
<evidence type="ECO:0000256" key="8">
    <source>
        <dbReference type="RuleBase" id="RU003956"/>
    </source>
</evidence>
<dbReference type="SUPFAM" id="SSF53056">
    <property type="entry name" value="beta-carbonic anhydrase, cab"/>
    <property type="match status" value="1"/>
</dbReference>
<evidence type="ECO:0000256" key="1">
    <source>
        <dbReference type="ARBA" id="ARBA00002904"/>
    </source>
</evidence>
<keyword evidence="10" id="KW-1185">Reference proteome</keyword>
<dbReference type="GO" id="GO:0015976">
    <property type="term" value="P:carbon utilization"/>
    <property type="evidence" value="ECO:0007669"/>
    <property type="project" value="InterPro"/>
</dbReference>
<keyword evidence="5 8" id="KW-0456">Lyase</keyword>
<organism evidence="9 10">
    <name type="scientific">Kalanchoe fedtschenkoi</name>
    <name type="common">Lavender scallops</name>
    <name type="synonym">South American air plant</name>
    <dbReference type="NCBI Taxonomy" id="63787"/>
    <lineage>
        <taxon>Eukaryota</taxon>
        <taxon>Viridiplantae</taxon>
        <taxon>Streptophyta</taxon>
        <taxon>Embryophyta</taxon>
        <taxon>Tracheophyta</taxon>
        <taxon>Spermatophyta</taxon>
        <taxon>Magnoliopsida</taxon>
        <taxon>eudicotyledons</taxon>
        <taxon>Gunneridae</taxon>
        <taxon>Pentapetalae</taxon>
        <taxon>Saxifragales</taxon>
        <taxon>Crassulaceae</taxon>
        <taxon>Kalanchoe</taxon>
    </lineage>
</organism>
<dbReference type="InterPro" id="IPR036874">
    <property type="entry name" value="Carbonic_anhydrase_sf"/>
</dbReference>
<evidence type="ECO:0000256" key="3">
    <source>
        <dbReference type="ARBA" id="ARBA00012925"/>
    </source>
</evidence>
<dbReference type="Proteomes" id="UP000594263">
    <property type="component" value="Unplaced"/>
</dbReference>
<evidence type="ECO:0000256" key="6">
    <source>
        <dbReference type="ARBA" id="ARBA00048348"/>
    </source>
</evidence>
<dbReference type="PANTHER" id="PTHR11002:SF45">
    <property type="entry name" value="CARBONIC ANHYDRASE"/>
    <property type="match status" value="1"/>
</dbReference>
<dbReference type="InterPro" id="IPR015892">
    <property type="entry name" value="Carbonic_anhydrase_CS"/>
</dbReference>
<feature type="binding site" evidence="7">
    <location>
        <position position="151"/>
    </location>
    <ligand>
        <name>Zn(2+)</name>
        <dbReference type="ChEBI" id="CHEBI:29105"/>
    </ligand>
</feature>
<protein>
    <recommendedName>
        <fullName evidence="3 8">Carbonic anhydrase</fullName>
        <ecNumber evidence="3 8">4.2.1.1</ecNumber>
    </recommendedName>
    <alternativeName>
        <fullName evidence="8">Carbonate dehydratase</fullName>
    </alternativeName>
</protein>
<comment type="function">
    <text evidence="1 8">Reversible hydration of carbon dioxide.</text>
</comment>
<keyword evidence="4 7" id="KW-0862">Zinc</keyword>
<sequence length="261" mass="28932">MGHELYQPAVEALGTLLRENCELEATAAARINEIMAELAAIARVPWLAPFDPVERIKDGFLHFKREKYDADPELYSALAEGQEPKFLVFACSDSRVCPSHVLNFQPGEAFMLRNIANIVPPFDKVKYSGVGAVIEYAVVHLKVENIVVMGHSRCGGIKALMDLPEDGTASNDFIDEWVKICWPARVKVKTELPCASTDDQLTACEKEAVNLSLANLLTYPFVRDALVSKKLSLKGGYYNFVDGTFELWGTTGFGIKPLLYI</sequence>